<comment type="caution">
    <text evidence="9">The sequence shown here is derived from an EMBL/GenBank/DDBJ whole genome shotgun (WGS) entry which is preliminary data.</text>
</comment>
<dbReference type="EMBL" id="CAHIKZ030000098">
    <property type="protein sequence ID" value="CAE1152098.1"/>
    <property type="molecule type" value="Genomic_DNA"/>
</dbReference>
<name>A0A812AMS5_ACAPH</name>
<evidence type="ECO:0000256" key="3">
    <source>
        <dbReference type="ARBA" id="ARBA00022692"/>
    </source>
</evidence>
<dbReference type="InterPro" id="IPR009617">
    <property type="entry name" value="Seipin"/>
</dbReference>
<keyword evidence="6" id="KW-0443">Lipid metabolism</keyword>
<organism evidence="9 10">
    <name type="scientific">Acanthosepion pharaonis</name>
    <name type="common">Pharaoh cuttlefish</name>
    <name type="synonym">Sepia pharaonis</name>
    <dbReference type="NCBI Taxonomy" id="158019"/>
    <lineage>
        <taxon>Eukaryota</taxon>
        <taxon>Metazoa</taxon>
        <taxon>Spiralia</taxon>
        <taxon>Lophotrochozoa</taxon>
        <taxon>Mollusca</taxon>
        <taxon>Cephalopoda</taxon>
        <taxon>Coleoidea</taxon>
        <taxon>Decapodiformes</taxon>
        <taxon>Sepiida</taxon>
        <taxon>Sepiina</taxon>
        <taxon>Sepiidae</taxon>
        <taxon>Acanthosepion</taxon>
    </lineage>
</organism>
<evidence type="ECO:0000256" key="5">
    <source>
        <dbReference type="ARBA" id="ARBA00022989"/>
    </source>
</evidence>
<evidence type="ECO:0000256" key="1">
    <source>
        <dbReference type="ARBA" id="ARBA00004477"/>
    </source>
</evidence>
<dbReference type="CDD" id="cd23995">
    <property type="entry name" value="Seipin_BSCL2_like"/>
    <property type="match status" value="1"/>
</dbReference>
<evidence type="ECO:0000256" key="6">
    <source>
        <dbReference type="ARBA" id="ARBA00023098"/>
    </source>
</evidence>
<evidence type="ECO:0000256" key="8">
    <source>
        <dbReference type="SAM" id="Phobius"/>
    </source>
</evidence>
<feature type="transmembrane region" description="Helical" evidence="8">
    <location>
        <begin position="189"/>
        <end position="210"/>
    </location>
</feature>
<dbReference type="GO" id="GO:0006629">
    <property type="term" value="P:lipid metabolic process"/>
    <property type="evidence" value="ECO:0007669"/>
    <property type="project" value="UniProtKB-KW"/>
</dbReference>
<evidence type="ECO:0000313" key="9">
    <source>
        <dbReference type="EMBL" id="CAE1152098.1"/>
    </source>
</evidence>
<dbReference type="AlphaFoldDB" id="A0A812AMS5"/>
<protein>
    <recommendedName>
        <fullName evidence="2">Seipin</fullName>
    </recommendedName>
</protein>
<dbReference type="PANTHER" id="PTHR21212">
    <property type="entry name" value="BERNARDINELLI-SEIP CONGENITAL LIPODYSTROPHY 2 HOMOLOG BSCL2 PROTEIN"/>
    <property type="match status" value="1"/>
</dbReference>
<keyword evidence="7 8" id="KW-0472">Membrane</keyword>
<reference evidence="9" key="1">
    <citation type="submission" date="2021-01" db="EMBL/GenBank/DDBJ databases">
        <authorList>
            <person name="Li R."/>
            <person name="Bekaert M."/>
        </authorList>
    </citation>
    <scope>NUCLEOTIDE SEQUENCE</scope>
    <source>
        <strain evidence="9">Farmed</strain>
    </source>
</reference>
<proteinExistence type="predicted"/>
<evidence type="ECO:0000313" key="10">
    <source>
        <dbReference type="Proteomes" id="UP000597762"/>
    </source>
</evidence>
<keyword evidence="4" id="KW-0256">Endoplasmic reticulum</keyword>
<gene>
    <name evidence="9" type="ORF">SPHA_3313</name>
</gene>
<dbReference type="Pfam" id="PF06775">
    <property type="entry name" value="Seipin"/>
    <property type="match status" value="1"/>
</dbReference>
<evidence type="ECO:0000256" key="4">
    <source>
        <dbReference type="ARBA" id="ARBA00022824"/>
    </source>
</evidence>
<dbReference type="GO" id="GO:0140042">
    <property type="term" value="P:lipid droplet formation"/>
    <property type="evidence" value="ECO:0007669"/>
    <property type="project" value="UniProtKB-ARBA"/>
</dbReference>
<dbReference type="OrthoDB" id="3990054at2759"/>
<accession>A0A812AMS5</accession>
<keyword evidence="10" id="KW-1185">Reference proteome</keyword>
<dbReference type="PANTHER" id="PTHR21212:SF0">
    <property type="entry name" value="SEIPIN"/>
    <property type="match status" value="1"/>
</dbReference>
<evidence type="ECO:0000256" key="7">
    <source>
        <dbReference type="ARBA" id="ARBA00023136"/>
    </source>
</evidence>
<keyword evidence="3 8" id="KW-0812">Transmembrane</keyword>
<evidence type="ECO:0000256" key="2">
    <source>
        <dbReference type="ARBA" id="ARBA00022064"/>
    </source>
</evidence>
<sequence>MSLFIYGSFYYLYMPSVSHQWNCNFLFDVCENGVGVCSFPTAHVDLTDDDENLVLTPGQAYKILLDLELPESAENRATGMFVISANFYNSSGDSVRTSSKTSMLRYRSSLLRSLTTLAYSPFLVTGAHEQKQLLHIEMFSKYMENSYNPAFRAVLQMRTQSLQLYSATLKIYAHFTGLRYLMFHWPATCAVLGTGIILSSLMFVAMLSWYNYFHSGHVVVQPSSHRLLLEERRRQIQARLLREGHSAEEVVSATTGTEILIDPPQLTENSSGGVDNESQGAVVTESLGSAGSARPIISTMSIHSVGSTNQEHPLVSPIYDESPEHLELMSTEDDSSSIMSSNITLLSSDDIDLELRHRHISAHQS</sequence>
<keyword evidence="5 8" id="KW-1133">Transmembrane helix</keyword>
<dbReference type="Proteomes" id="UP000597762">
    <property type="component" value="Unassembled WGS sequence"/>
</dbReference>
<dbReference type="GO" id="GO:0005789">
    <property type="term" value="C:endoplasmic reticulum membrane"/>
    <property type="evidence" value="ECO:0007669"/>
    <property type="project" value="UniProtKB-SubCell"/>
</dbReference>
<comment type="subcellular location">
    <subcellularLocation>
        <location evidence="1">Endoplasmic reticulum membrane</location>
        <topology evidence="1">Multi-pass membrane protein</topology>
    </subcellularLocation>
</comment>